<evidence type="ECO:0000256" key="2">
    <source>
        <dbReference type="SAM" id="MobiDB-lite"/>
    </source>
</evidence>
<dbReference type="EMBL" id="LGRX02022528">
    <property type="protein sequence ID" value="KAK3255513.1"/>
    <property type="molecule type" value="Genomic_DNA"/>
</dbReference>
<keyword evidence="1" id="KW-0175">Coiled coil</keyword>
<sequence>ECSQDSHAESALKIVTPPRSRLQSFTTYCTIFAVKFLERVLMTRLAEIKRATRENIIEKQKRYDARTKVPTMLEEDIAKREREMEAIRNVKQRQKRAEVKQNKNLERARNDSQHSRLAAGGIRLTLEAAERLGMGSPVVNDWAGGHHCLGANHWCRPTGGVAWGSPSSTTQNIERLDKSRKQCVQKRRESASGEHVARHLAAQSAKQRLQSSKAARAPAFDFPKPTSSDAKSKLRPTSAVDERLNWDGLPKYLNYPDFAYCHL</sequence>
<feature type="region of interest" description="Disordered" evidence="2">
    <location>
        <begin position="204"/>
        <end position="236"/>
    </location>
</feature>
<protein>
    <submittedName>
        <fullName evidence="3">Uncharacterized protein</fullName>
    </submittedName>
</protein>
<dbReference type="Proteomes" id="UP001190700">
    <property type="component" value="Unassembled WGS sequence"/>
</dbReference>
<dbReference type="AlphaFoldDB" id="A0AAE0KP37"/>
<feature type="compositionally biased region" description="Polar residues" evidence="2">
    <location>
        <begin position="204"/>
        <end position="213"/>
    </location>
</feature>
<feature type="non-terminal residue" evidence="3">
    <location>
        <position position="1"/>
    </location>
</feature>
<keyword evidence="4" id="KW-1185">Reference proteome</keyword>
<organism evidence="3 4">
    <name type="scientific">Cymbomonas tetramitiformis</name>
    <dbReference type="NCBI Taxonomy" id="36881"/>
    <lineage>
        <taxon>Eukaryota</taxon>
        <taxon>Viridiplantae</taxon>
        <taxon>Chlorophyta</taxon>
        <taxon>Pyramimonadophyceae</taxon>
        <taxon>Pyramimonadales</taxon>
        <taxon>Pyramimonadaceae</taxon>
        <taxon>Cymbomonas</taxon>
    </lineage>
</organism>
<evidence type="ECO:0000313" key="3">
    <source>
        <dbReference type="EMBL" id="KAK3255513.1"/>
    </source>
</evidence>
<accession>A0AAE0KP37</accession>
<evidence type="ECO:0000313" key="4">
    <source>
        <dbReference type="Proteomes" id="UP001190700"/>
    </source>
</evidence>
<proteinExistence type="predicted"/>
<comment type="caution">
    <text evidence="3">The sequence shown here is derived from an EMBL/GenBank/DDBJ whole genome shotgun (WGS) entry which is preliminary data.</text>
</comment>
<name>A0AAE0KP37_9CHLO</name>
<evidence type="ECO:0000256" key="1">
    <source>
        <dbReference type="SAM" id="Coils"/>
    </source>
</evidence>
<gene>
    <name evidence="3" type="ORF">CYMTET_35306</name>
</gene>
<reference evidence="3 4" key="1">
    <citation type="journal article" date="2015" name="Genome Biol. Evol.">
        <title>Comparative Genomics of a Bacterivorous Green Alga Reveals Evolutionary Causalities and Consequences of Phago-Mixotrophic Mode of Nutrition.</title>
        <authorList>
            <person name="Burns J.A."/>
            <person name="Paasch A."/>
            <person name="Narechania A."/>
            <person name="Kim E."/>
        </authorList>
    </citation>
    <scope>NUCLEOTIDE SEQUENCE [LARGE SCALE GENOMIC DNA]</scope>
    <source>
        <strain evidence="3 4">PLY_AMNH</strain>
    </source>
</reference>
<feature type="coiled-coil region" evidence="1">
    <location>
        <begin position="77"/>
        <end position="111"/>
    </location>
</feature>